<evidence type="ECO:0000313" key="2">
    <source>
        <dbReference type="Proteomes" id="UP001276659"/>
    </source>
</evidence>
<keyword evidence="2" id="KW-1185">Reference proteome</keyword>
<sequence>MALRIFIKFRTDQVPGPSAEKDLLVATAACLELLGRDFNFERDFIHAQGEVLQEKARCHVLIDCDYHDSRPDPKDAVLRFYHVVEDEATFALKETHVHRGLIDKVPWGRHSV</sequence>
<accession>A0AAE0DQV8</accession>
<name>A0AAE0DQV8_9LECA</name>
<reference evidence="1" key="1">
    <citation type="submission" date="2022-11" db="EMBL/GenBank/DDBJ databases">
        <title>Chromosomal genome sequence assembly and mating type (MAT) locus characterization of the leprose asexual lichenized fungus Lepraria neglecta (Nyl.) Erichsen.</title>
        <authorList>
            <person name="Allen J.L."/>
            <person name="Pfeffer B."/>
        </authorList>
    </citation>
    <scope>NUCLEOTIDE SEQUENCE</scope>
    <source>
        <strain evidence="1">Allen 5258</strain>
    </source>
</reference>
<organism evidence="1 2">
    <name type="scientific">Lepraria neglecta</name>
    <dbReference type="NCBI Taxonomy" id="209136"/>
    <lineage>
        <taxon>Eukaryota</taxon>
        <taxon>Fungi</taxon>
        <taxon>Dikarya</taxon>
        <taxon>Ascomycota</taxon>
        <taxon>Pezizomycotina</taxon>
        <taxon>Lecanoromycetes</taxon>
        <taxon>OSLEUM clade</taxon>
        <taxon>Lecanoromycetidae</taxon>
        <taxon>Lecanorales</taxon>
        <taxon>Lecanorineae</taxon>
        <taxon>Stereocaulaceae</taxon>
        <taxon>Lepraria</taxon>
    </lineage>
</organism>
<evidence type="ECO:0000313" key="1">
    <source>
        <dbReference type="EMBL" id="KAK3176895.1"/>
    </source>
</evidence>
<comment type="caution">
    <text evidence="1">The sequence shown here is derived from an EMBL/GenBank/DDBJ whole genome shotgun (WGS) entry which is preliminary data.</text>
</comment>
<proteinExistence type="predicted"/>
<dbReference type="EMBL" id="JASNWA010000004">
    <property type="protein sequence ID" value="KAK3176895.1"/>
    <property type="molecule type" value="Genomic_DNA"/>
</dbReference>
<dbReference type="AlphaFoldDB" id="A0AAE0DQV8"/>
<dbReference type="Proteomes" id="UP001276659">
    <property type="component" value="Unassembled WGS sequence"/>
</dbReference>
<gene>
    <name evidence="1" type="ORF">OEA41_008221</name>
</gene>
<protein>
    <submittedName>
        <fullName evidence="1">Uncharacterized protein</fullName>
    </submittedName>
</protein>